<feature type="region of interest" description="Disordered" evidence="6">
    <location>
        <begin position="1"/>
        <end position="30"/>
    </location>
</feature>
<feature type="compositionally biased region" description="Polar residues" evidence="6">
    <location>
        <begin position="12"/>
        <end position="23"/>
    </location>
</feature>
<reference evidence="9" key="1">
    <citation type="journal article" date="2019" name="Int. J. Syst. Evol. Microbiol.">
        <title>The Global Catalogue of Microorganisms (GCM) 10K type strain sequencing project: providing services to taxonomists for standard genome sequencing and annotation.</title>
        <authorList>
            <consortium name="The Broad Institute Genomics Platform"/>
            <consortium name="The Broad Institute Genome Sequencing Center for Infectious Disease"/>
            <person name="Wu L."/>
            <person name="Ma J."/>
        </authorList>
    </citation>
    <scope>NUCLEOTIDE SEQUENCE [LARGE SCALE GENOMIC DNA]</scope>
    <source>
        <strain evidence="9">JCM 16902</strain>
    </source>
</reference>
<evidence type="ECO:0000256" key="3">
    <source>
        <dbReference type="ARBA" id="ARBA00022692"/>
    </source>
</evidence>
<dbReference type="Pfam" id="PF06146">
    <property type="entry name" value="PsiE"/>
    <property type="match status" value="1"/>
</dbReference>
<feature type="compositionally biased region" description="Basic and acidic residues" evidence="6">
    <location>
        <begin position="224"/>
        <end position="238"/>
    </location>
</feature>
<feature type="transmembrane region" description="Helical" evidence="7">
    <location>
        <begin position="105"/>
        <end position="124"/>
    </location>
</feature>
<accession>A0ABP6ZDY0</accession>
<keyword evidence="4 7" id="KW-1133">Transmembrane helix</keyword>
<keyword evidence="2" id="KW-1003">Cell membrane</keyword>
<dbReference type="InterPro" id="IPR020948">
    <property type="entry name" value="P_starv_induced_PsiE-like"/>
</dbReference>
<comment type="subcellular location">
    <subcellularLocation>
        <location evidence="1">Cell membrane</location>
        <topology evidence="1">Multi-pass membrane protein</topology>
    </subcellularLocation>
</comment>
<keyword evidence="9" id="KW-1185">Reference proteome</keyword>
<feature type="region of interest" description="Disordered" evidence="6">
    <location>
        <begin position="202"/>
        <end position="244"/>
    </location>
</feature>
<evidence type="ECO:0000256" key="5">
    <source>
        <dbReference type="ARBA" id="ARBA00023136"/>
    </source>
</evidence>
<feature type="transmembrane region" description="Helical" evidence="7">
    <location>
        <begin position="67"/>
        <end position="85"/>
    </location>
</feature>
<evidence type="ECO:0000313" key="8">
    <source>
        <dbReference type="EMBL" id="GAA3606023.1"/>
    </source>
</evidence>
<protein>
    <submittedName>
        <fullName evidence="8">Uncharacterized protein</fullName>
    </submittedName>
</protein>
<feature type="transmembrane region" description="Helical" evidence="7">
    <location>
        <begin position="173"/>
        <end position="195"/>
    </location>
</feature>
<evidence type="ECO:0000256" key="7">
    <source>
        <dbReference type="SAM" id="Phobius"/>
    </source>
</evidence>
<dbReference type="EMBL" id="BAAAZO010000003">
    <property type="protein sequence ID" value="GAA3606023.1"/>
    <property type="molecule type" value="Genomic_DNA"/>
</dbReference>
<evidence type="ECO:0000256" key="6">
    <source>
        <dbReference type="SAM" id="MobiDB-lite"/>
    </source>
</evidence>
<organism evidence="8 9">
    <name type="scientific">Kineosporia mesophila</name>
    <dbReference type="NCBI Taxonomy" id="566012"/>
    <lineage>
        <taxon>Bacteria</taxon>
        <taxon>Bacillati</taxon>
        <taxon>Actinomycetota</taxon>
        <taxon>Actinomycetes</taxon>
        <taxon>Kineosporiales</taxon>
        <taxon>Kineosporiaceae</taxon>
        <taxon>Kineosporia</taxon>
    </lineage>
</organism>
<evidence type="ECO:0000313" key="9">
    <source>
        <dbReference type="Proteomes" id="UP001501074"/>
    </source>
</evidence>
<keyword evidence="3 7" id="KW-0812">Transmembrane</keyword>
<sequence length="244" mass="25917">MGDCQVAKIDSTADTQDMPSTGQPGRHDRNATQQVDKAVNGAMNGVDGSSHRIANIGERTLRLAEDAVYVAVAGLLVVGAVVLLFDAATALGTIGDGADTAVLSLLDRLLLVFILVELIFAVRMTLSRREIVAEPFLIVGMIVSIKEIILLSVEVANVLEGKPTTEGTKDPTAFALQIALLGLLVIVLAVSVLLLRMKEREPVEGERNQQFDQQSAGVGPVPENARDENRDGKTHEAGENAGSR</sequence>
<dbReference type="Proteomes" id="UP001501074">
    <property type="component" value="Unassembled WGS sequence"/>
</dbReference>
<name>A0ABP6ZDY0_9ACTN</name>
<evidence type="ECO:0000256" key="4">
    <source>
        <dbReference type="ARBA" id="ARBA00022989"/>
    </source>
</evidence>
<keyword evidence="5 7" id="KW-0472">Membrane</keyword>
<evidence type="ECO:0000256" key="1">
    <source>
        <dbReference type="ARBA" id="ARBA00004651"/>
    </source>
</evidence>
<comment type="caution">
    <text evidence="8">The sequence shown here is derived from an EMBL/GenBank/DDBJ whole genome shotgun (WGS) entry which is preliminary data.</text>
</comment>
<gene>
    <name evidence="8" type="ORF">GCM10022223_22340</name>
</gene>
<feature type="transmembrane region" description="Helical" evidence="7">
    <location>
        <begin position="136"/>
        <end position="153"/>
    </location>
</feature>
<proteinExistence type="predicted"/>
<evidence type="ECO:0000256" key="2">
    <source>
        <dbReference type="ARBA" id="ARBA00022475"/>
    </source>
</evidence>